<comment type="similarity">
    <text evidence="10">Belongs to the CDP-alcohol phosphatidyltransferase class-I family.</text>
</comment>
<keyword evidence="7 10" id="KW-0808">Transferase</keyword>
<keyword evidence="11" id="KW-1133">Transmembrane helix</keyword>
<evidence type="ECO:0000256" key="7">
    <source>
        <dbReference type="ARBA" id="ARBA00022679"/>
    </source>
</evidence>
<feature type="transmembrane region" description="Helical" evidence="11">
    <location>
        <begin position="364"/>
        <end position="387"/>
    </location>
</feature>
<dbReference type="Pfam" id="PF12804">
    <property type="entry name" value="NTP_transf_3"/>
    <property type="match status" value="1"/>
</dbReference>
<comment type="catalytic activity">
    <reaction evidence="1">
        <text>1D-myo-inositol 3-phosphate + CTP + H(+) = CDP-1L-myo-inositol + diphosphate</text>
        <dbReference type="Rhea" id="RHEA:30647"/>
        <dbReference type="ChEBI" id="CHEBI:15378"/>
        <dbReference type="ChEBI" id="CHEBI:33019"/>
        <dbReference type="ChEBI" id="CHEBI:37563"/>
        <dbReference type="ChEBI" id="CHEBI:58401"/>
        <dbReference type="ChEBI" id="CHEBI:62573"/>
        <dbReference type="EC" id="2.7.7.74"/>
    </reaction>
</comment>
<comment type="similarity">
    <text evidence="2">In the C-terminal section; belongs to the CDP-alcohol phosphatidyltransferase class-I family.</text>
</comment>
<comment type="caution">
    <text evidence="13">The sequence shown here is derived from an EMBL/GenBank/DDBJ whole genome shotgun (WGS) entry which is preliminary data.</text>
</comment>
<dbReference type="InterPro" id="IPR043130">
    <property type="entry name" value="CDP-OH_PTrfase_TM_dom"/>
</dbReference>
<comment type="catalytic activity">
    <reaction evidence="9">
        <text>CDP-1L-myo-inositol + 1D-myo-inositol 3-phosphate = bis(1L-myo-inositol) 3,1'-phosphate 1-phosphate + CMP + H(+)</text>
        <dbReference type="Rhea" id="RHEA:31327"/>
        <dbReference type="ChEBI" id="CHEBI:15378"/>
        <dbReference type="ChEBI" id="CHEBI:58401"/>
        <dbReference type="ChEBI" id="CHEBI:60377"/>
        <dbReference type="ChEBI" id="CHEBI:62573"/>
        <dbReference type="ChEBI" id="CHEBI:62576"/>
        <dbReference type="EC" id="2.7.8.34"/>
    </reaction>
</comment>
<evidence type="ECO:0000256" key="2">
    <source>
        <dbReference type="ARBA" id="ARBA00006982"/>
    </source>
</evidence>
<reference evidence="13" key="1">
    <citation type="journal article" date="2020" name="mSystems">
        <title>Genome- and Community-Level Interaction Insights into Carbon Utilization and Element Cycling Functions of Hydrothermarchaeota in Hydrothermal Sediment.</title>
        <authorList>
            <person name="Zhou Z."/>
            <person name="Liu Y."/>
            <person name="Xu W."/>
            <person name="Pan J."/>
            <person name="Luo Z.H."/>
            <person name="Li M."/>
        </authorList>
    </citation>
    <scope>NUCLEOTIDE SEQUENCE [LARGE SCALE GENOMIC DNA]</scope>
    <source>
        <strain evidence="13">SpSt-1105</strain>
    </source>
</reference>
<comment type="similarity">
    <text evidence="3">In the N-terminal section; belongs to the MobA family.</text>
</comment>
<evidence type="ECO:0000256" key="8">
    <source>
        <dbReference type="ARBA" id="ARBA00022695"/>
    </source>
</evidence>
<feature type="transmembrane region" description="Helical" evidence="11">
    <location>
        <begin position="566"/>
        <end position="583"/>
    </location>
</feature>
<feature type="transmembrane region" description="Helical" evidence="11">
    <location>
        <begin position="436"/>
        <end position="456"/>
    </location>
</feature>
<evidence type="ECO:0000256" key="5">
    <source>
        <dbReference type="ARBA" id="ARBA00013268"/>
    </source>
</evidence>
<evidence type="ECO:0000313" key="13">
    <source>
        <dbReference type="EMBL" id="HHQ51287.1"/>
    </source>
</evidence>
<dbReference type="PROSITE" id="PS00379">
    <property type="entry name" value="CDP_ALCOHOL_P_TRANSF"/>
    <property type="match status" value="1"/>
</dbReference>
<dbReference type="InterPro" id="IPR029044">
    <property type="entry name" value="Nucleotide-diphossugar_trans"/>
</dbReference>
<dbReference type="InterPro" id="IPR000462">
    <property type="entry name" value="CDP-OH_P_trans"/>
</dbReference>
<feature type="transmembrane region" description="Helical" evidence="11">
    <location>
        <begin position="278"/>
        <end position="298"/>
    </location>
</feature>
<keyword evidence="11" id="KW-0812">Transmembrane</keyword>
<dbReference type="GO" id="GO:0016780">
    <property type="term" value="F:phosphotransferase activity, for other substituted phosphate groups"/>
    <property type="evidence" value="ECO:0007669"/>
    <property type="project" value="InterPro"/>
</dbReference>
<dbReference type="InterPro" id="IPR048254">
    <property type="entry name" value="CDP_ALCOHOL_P_TRANSF_CS"/>
</dbReference>
<dbReference type="EC" id="2.7.7.74" evidence="4"/>
<feature type="transmembrane region" description="Helical" evidence="11">
    <location>
        <begin position="595"/>
        <end position="616"/>
    </location>
</feature>
<evidence type="ECO:0000256" key="3">
    <source>
        <dbReference type="ARBA" id="ARBA00007897"/>
    </source>
</evidence>
<feature type="domain" description="MobA-like NTP transferase" evidence="12">
    <location>
        <begin position="3"/>
        <end position="124"/>
    </location>
</feature>
<proteinExistence type="inferred from homology"/>
<evidence type="ECO:0000256" key="11">
    <source>
        <dbReference type="SAM" id="Phobius"/>
    </source>
</evidence>
<accession>A0A7J3Z9D3</accession>
<dbReference type="Gene3D" id="3.90.550.10">
    <property type="entry name" value="Spore Coat Polysaccharide Biosynthesis Protein SpsA, Chain A"/>
    <property type="match status" value="1"/>
</dbReference>
<evidence type="ECO:0000256" key="9">
    <source>
        <dbReference type="ARBA" id="ARBA00049235"/>
    </source>
</evidence>
<dbReference type="GO" id="GO:0016779">
    <property type="term" value="F:nucleotidyltransferase activity"/>
    <property type="evidence" value="ECO:0007669"/>
    <property type="project" value="UniProtKB-KW"/>
</dbReference>
<dbReference type="AlphaFoldDB" id="A0A7J3Z9D3"/>
<dbReference type="PANTHER" id="PTHR43584:SF8">
    <property type="entry name" value="N-ACETYLMURAMATE ALPHA-1-PHOSPHATE URIDYLYLTRANSFERASE"/>
    <property type="match status" value="1"/>
</dbReference>
<dbReference type="SUPFAM" id="SSF53448">
    <property type="entry name" value="Nucleotide-diphospho-sugar transferases"/>
    <property type="match status" value="1"/>
</dbReference>
<feature type="transmembrane region" description="Helical" evidence="11">
    <location>
        <begin position="468"/>
        <end position="492"/>
    </location>
</feature>
<name>A0A7J3Z9D3_9CREN</name>
<keyword evidence="11" id="KW-0472">Membrane</keyword>
<gene>
    <name evidence="13" type="ORF">ENM66_08070</name>
</gene>
<evidence type="ECO:0000259" key="12">
    <source>
        <dbReference type="Pfam" id="PF12804"/>
    </source>
</evidence>
<evidence type="ECO:0000256" key="6">
    <source>
        <dbReference type="ARBA" id="ARBA00018322"/>
    </source>
</evidence>
<dbReference type="InterPro" id="IPR025877">
    <property type="entry name" value="MobA-like_NTP_Trfase"/>
</dbReference>
<dbReference type="GO" id="GO:0008654">
    <property type="term" value="P:phospholipid biosynthetic process"/>
    <property type="evidence" value="ECO:0007669"/>
    <property type="project" value="InterPro"/>
</dbReference>
<dbReference type="Gene3D" id="1.20.120.1760">
    <property type="match status" value="1"/>
</dbReference>
<dbReference type="EMBL" id="DRYQ01000119">
    <property type="protein sequence ID" value="HHQ51287.1"/>
    <property type="molecule type" value="Genomic_DNA"/>
</dbReference>
<evidence type="ECO:0000256" key="4">
    <source>
        <dbReference type="ARBA" id="ARBA00012504"/>
    </source>
</evidence>
<sequence>MIAVVLAAGYGTRLRPHTTEKPKTLIELEPGVTIFDYIVTVLKEVGVTSIYVVTRREFVPFFSERNDVRVLVADVAEDDGNLWTLYQALSTLKEQGVEEDILLTMSDHIYEVNIVKKLVKAAMGSSSKLYLCLDRLIRGRDAVEGLKIVVDGHSVVLSGKNIPPYSGIDTGVFFIPKNLYSYIEMVVNRKSRKASLADLVNMLAKIGIVSYVDVSGLLWQDVDTVEDIERARKLYWRILARNLVKETDGIVSRYINRRISTLVSIALYKSRIFVNPNIVTLAVFAIGMLASVLIFMGYEAYGALLAVLSSILDGVDGELARLYRAQTRFGALLDTTLDRVVDVMLLTAMFHQLLVVNTSFQQTLLHTVVFALAISGSMYVSYVSNALEDRECLAKLRSSFPWATRDVRILVAAIATLLKAYTWAFIYIAIATWFFTIRALLHILGKGGLAGAKFFVRPKLPSITPRPARAYTVLLEEIVTYAIPLIILLYLVDIALGKTSYYAKVELSSIYALVWQAIATVEIALIVYLAYNVLKRLAELFIVLKDSVIERIWVTPSVYAKLVKRALLLIAIILSAYPLNYAMSLGDVEEELRDLGNYMVTAVALIVLFFLIIDVVKAFEHLTQKYIAKRHVKV</sequence>
<evidence type="ECO:0000256" key="10">
    <source>
        <dbReference type="RuleBase" id="RU003750"/>
    </source>
</evidence>
<dbReference type="InterPro" id="IPR050065">
    <property type="entry name" value="GlmU-like"/>
</dbReference>
<evidence type="ECO:0000256" key="1">
    <source>
        <dbReference type="ARBA" id="ARBA00000729"/>
    </source>
</evidence>
<dbReference type="GO" id="GO:0016020">
    <property type="term" value="C:membrane"/>
    <property type="evidence" value="ECO:0007669"/>
    <property type="project" value="InterPro"/>
</dbReference>
<dbReference type="PANTHER" id="PTHR43584">
    <property type="entry name" value="NUCLEOTIDYL TRANSFERASE"/>
    <property type="match status" value="1"/>
</dbReference>
<dbReference type="Pfam" id="PF01066">
    <property type="entry name" value="CDP-OH_P_transf"/>
    <property type="match status" value="1"/>
</dbReference>
<feature type="transmembrane region" description="Helical" evidence="11">
    <location>
        <begin position="407"/>
        <end position="430"/>
    </location>
</feature>
<dbReference type="EC" id="2.7.8.34" evidence="5"/>
<organism evidence="13">
    <name type="scientific">Ignisphaera aggregans</name>
    <dbReference type="NCBI Taxonomy" id="334771"/>
    <lineage>
        <taxon>Archaea</taxon>
        <taxon>Thermoproteota</taxon>
        <taxon>Thermoprotei</taxon>
        <taxon>Desulfurococcales</taxon>
        <taxon>Desulfurococcaceae</taxon>
        <taxon>Ignisphaera</taxon>
    </lineage>
</organism>
<protein>
    <recommendedName>
        <fullName evidence="6">Bifunctional IPC transferase and DIPP synthase</fullName>
        <ecNumber evidence="4">2.7.7.74</ecNumber>
        <ecNumber evidence="5">2.7.8.34</ecNumber>
    </recommendedName>
</protein>
<keyword evidence="8" id="KW-0548">Nucleotidyltransferase</keyword>
<feature type="transmembrane region" description="Helical" evidence="11">
    <location>
        <begin position="512"/>
        <end position="531"/>
    </location>
</feature>